<evidence type="ECO:0000313" key="1">
    <source>
        <dbReference type="EMBL" id="RJL22115.1"/>
    </source>
</evidence>
<reference evidence="1 2" key="1">
    <citation type="submission" date="2018-09" db="EMBL/GenBank/DDBJ databases">
        <title>YIM 75507 draft genome.</title>
        <authorList>
            <person name="Tang S."/>
            <person name="Feng Y."/>
        </authorList>
    </citation>
    <scope>NUCLEOTIDE SEQUENCE [LARGE SCALE GENOMIC DNA]</scope>
    <source>
        <strain evidence="1 2">YIM 75507</strain>
    </source>
</reference>
<protein>
    <submittedName>
        <fullName evidence="1">Uncharacterized protein</fullName>
    </submittedName>
</protein>
<sequence>MQPDVSRRPALAAAVLGRAATPPGADSAEGGPLRVIAGEILDVSPHLIILERPDGVEERLVVAPWATAWRGAPIPAGDLRAGSQVIIRTRERGRVVEAVWADISRVNGVILDISGGRGDRTIEVDCGPHRGRRTVTVPYRSSGRIQVRHPKLEPGYLLDVICVREDGEVSARLPATSQPTYRASDVPPATPSYGGVPKRISGTVTWFDGFEEEGAAYPMLERGDAGCAGAGVSCAGLPYLAIGSRLHVGNVCSGLATTVPIVECGCVTGLFCDRCVQCGTSPRGRVADLTAVSFVALGGDLAAGCFNARIGMG</sequence>
<dbReference type="AlphaFoldDB" id="A0A3A4ARN7"/>
<keyword evidence="2" id="KW-1185">Reference proteome</keyword>
<dbReference type="OrthoDB" id="3502461at2"/>
<dbReference type="RefSeq" id="WP_119931190.1">
    <property type="nucleotide sequence ID" value="NZ_QZEY01000023.1"/>
</dbReference>
<dbReference type="EMBL" id="QZEY01000023">
    <property type="protein sequence ID" value="RJL22115.1"/>
    <property type="molecule type" value="Genomic_DNA"/>
</dbReference>
<gene>
    <name evidence="1" type="ORF">D5H75_36620</name>
</gene>
<dbReference type="Proteomes" id="UP000265768">
    <property type="component" value="Unassembled WGS sequence"/>
</dbReference>
<proteinExistence type="predicted"/>
<comment type="caution">
    <text evidence="1">The sequence shown here is derived from an EMBL/GenBank/DDBJ whole genome shotgun (WGS) entry which is preliminary data.</text>
</comment>
<organism evidence="1 2">
    <name type="scientific">Bailinhaonella thermotolerans</name>
    <dbReference type="NCBI Taxonomy" id="1070861"/>
    <lineage>
        <taxon>Bacteria</taxon>
        <taxon>Bacillati</taxon>
        <taxon>Actinomycetota</taxon>
        <taxon>Actinomycetes</taxon>
        <taxon>Streptosporangiales</taxon>
        <taxon>Streptosporangiaceae</taxon>
        <taxon>Bailinhaonella</taxon>
    </lineage>
</organism>
<name>A0A3A4ARN7_9ACTN</name>
<accession>A0A3A4ARN7</accession>
<evidence type="ECO:0000313" key="2">
    <source>
        <dbReference type="Proteomes" id="UP000265768"/>
    </source>
</evidence>